<evidence type="ECO:0000313" key="3">
    <source>
        <dbReference type="Proteomes" id="UP001162131"/>
    </source>
</evidence>
<dbReference type="EMBL" id="CAJZBQ010000015">
    <property type="protein sequence ID" value="CAG9316120.1"/>
    <property type="molecule type" value="Genomic_DNA"/>
</dbReference>
<name>A0AAU9IWP6_9CILI</name>
<dbReference type="Proteomes" id="UP001162131">
    <property type="component" value="Unassembled WGS sequence"/>
</dbReference>
<reference evidence="2" key="1">
    <citation type="submission" date="2021-09" db="EMBL/GenBank/DDBJ databases">
        <authorList>
            <consortium name="AG Swart"/>
            <person name="Singh M."/>
            <person name="Singh A."/>
            <person name="Seah K."/>
            <person name="Emmerich C."/>
        </authorList>
    </citation>
    <scope>NUCLEOTIDE SEQUENCE</scope>
    <source>
        <strain evidence="2">ATCC30299</strain>
    </source>
</reference>
<feature type="region of interest" description="Disordered" evidence="1">
    <location>
        <begin position="68"/>
        <end position="87"/>
    </location>
</feature>
<evidence type="ECO:0000313" key="2">
    <source>
        <dbReference type="EMBL" id="CAG9316120.1"/>
    </source>
</evidence>
<sequence>MPKLAGHICQCKTCGRSYTLVSVGIQTDSTSDMPSFIDFAEKMFKPGAPFNKSTNESRILMVRPKKLKGDTKDIEEPSSFSDNTLNDSPSITKKAAYEKNSNLKEDTLNATFSESSLIKDFEQIKSQGFGFNTSSAFTEKFIEICDTPKFYSTQHIQGAFNFQGTPHYEGTNSMKNCTNFSKTQTFTNRPTIGRSNYPEEKLFAKTAKNHTSPFNFADFSKKNAKTSKISTASKDLSEDSTNQISENYESIMDKPTFLDPNLRESFKQLVQLEKIGLKQQFSSKNFKLQEKRKQQIAQNESLDLSLSLDMNQLQEFLDN</sequence>
<evidence type="ECO:0000256" key="1">
    <source>
        <dbReference type="SAM" id="MobiDB-lite"/>
    </source>
</evidence>
<feature type="compositionally biased region" description="Polar residues" evidence="1">
    <location>
        <begin position="78"/>
        <end position="87"/>
    </location>
</feature>
<comment type="caution">
    <text evidence="2">The sequence shown here is derived from an EMBL/GenBank/DDBJ whole genome shotgun (WGS) entry which is preliminary data.</text>
</comment>
<gene>
    <name evidence="2" type="ORF">BSTOLATCC_MIC15560</name>
</gene>
<accession>A0AAU9IWP6</accession>
<keyword evidence="3" id="KW-1185">Reference proteome</keyword>
<protein>
    <submittedName>
        <fullName evidence="2">Uncharacterized protein</fullName>
    </submittedName>
</protein>
<proteinExistence type="predicted"/>
<organism evidence="2 3">
    <name type="scientific">Blepharisma stoltei</name>
    <dbReference type="NCBI Taxonomy" id="1481888"/>
    <lineage>
        <taxon>Eukaryota</taxon>
        <taxon>Sar</taxon>
        <taxon>Alveolata</taxon>
        <taxon>Ciliophora</taxon>
        <taxon>Postciliodesmatophora</taxon>
        <taxon>Heterotrichea</taxon>
        <taxon>Heterotrichida</taxon>
        <taxon>Blepharismidae</taxon>
        <taxon>Blepharisma</taxon>
    </lineage>
</organism>
<dbReference type="AlphaFoldDB" id="A0AAU9IWP6"/>